<dbReference type="PANTHER" id="PTHR45138">
    <property type="entry name" value="REGULATORY COMPONENTS OF SENSORY TRANSDUCTION SYSTEM"/>
    <property type="match status" value="1"/>
</dbReference>
<comment type="caution">
    <text evidence="6">The sequence shown here is derived from an EMBL/GenBank/DDBJ whole genome shotgun (WGS) entry which is preliminary data.</text>
</comment>
<protein>
    <recommendedName>
        <fullName evidence="1">diguanylate cyclase</fullName>
        <ecNumber evidence="1">2.7.7.65</ecNumber>
    </recommendedName>
</protein>
<dbReference type="PANTHER" id="PTHR45138:SF9">
    <property type="entry name" value="DIGUANYLATE CYCLASE DGCM-RELATED"/>
    <property type="match status" value="1"/>
</dbReference>
<evidence type="ECO:0000256" key="2">
    <source>
        <dbReference type="ARBA" id="ARBA00034247"/>
    </source>
</evidence>
<organism evidence="6 7">
    <name type="scientific">Hyphomonas hirschiana VP5</name>
    <dbReference type="NCBI Taxonomy" id="1280951"/>
    <lineage>
        <taxon>Bacteria</taxon>
        <taxon>Pseudomonadati</taxon>
        <taxon>Pseudomonadota</taxon>
        <taxon>Alphaproteobacteria</taxon>
        <taxon>Hyphomonadales</taxon>
        <taxon>Hyphomonadaceae</taxon>
        <taxon>Hyphomonas</taxon>
    </lineage>
</organism>
<dbReference type="InterPro" id="IPR029787">
    <property type="entry name" value="Nucleotide_cyclase"/>
</dbReference>
<name>A0A059FCF4_9PROT</name>
<sequence>MTISRRDIWSAVNFFMLVACTALSLSFTVSLLFYKMGLPTDISSYVRLNLFVSGCVALPTAIIASLHDFHMRAYQRRLEEMAWTDALTGLLNRRFFIHAAEEERSRMRRTKQSAAIVLIDLDHFKEVNDLYGHSGGDLVLKEIAAIAHSELRGPFDRLGRWGGEEFVVLLSCVSKEHAMIVCERLRRRIEAATIFVGDKEVSVTASFGLCMMSPETPLNAAIDCADGALYEVKRLGRNKVLFRDVPEGEAAPIVTSLPIRRRFGQRIPQNAVVQPPANDGAGEPVRKAASS</sequence>
<dbReference type="Pfam" id="PF00990">
    <property type="entry name" value="GGDEF"/>
    <property type="match status" value="1"/>
</dbReference>
<dbReference type="AlphaFoldDB" id="A0A059FCF4"/>
<dbReference type="CDD" id="cd01949">
    <property type="entry name" value="GGDEF"/>
    <property type="match status" value="1"/>
</dbReference>
<dbReference type="SUPFAM" id="SSF55073">
    <property type="entry name" value="Nucleotide cyclase"/>
    <property type="match status" value="1"/>
</dbReference>
<dbReference type="OrthoDB" id="9812260at2"/>
<reference evidence="6 7" key="1">
    <citation type="submission" date="2013-04" db="EMBL/GenBank/DDBJ databases">
        <title>Hyphomonas hirschiana VP5 Genome Sequencing.</title>
        <authorList>
            <person name="Lai Q."/>
            <person name="Shao Z."/>
        </authorList>
    </citation>
    <scope>NUCLEOTIDE SEQUENCE [LARGE SCALE GENOMIC DNA]</scope>
    <source>
        <strain evidence="6 7">VP5</strain>
    </source>
</reference>
<evidence type="ECO:0000313" key="7">
    <source>
        <dbReference type="Proteomes" id="UP000025061"/>
    </source>
</evidence>
<keyword evidence="7" id="KW-1185">Reference proteome</keyword>
<dbReference type="RefSeq" id="WP_011646961.1">
    <property type="nucleotide sequence ID" value="NZ_ARYI01000016.1"/>
</dbReference>
<keyword evidence="4" id="KW-1133">Transmembrane helix</keyword>
<evidence type="ECO:0000256" key="1">
    <source>
        <dbReference type="ARBA" id="ARBA00012528"/>
    </source>
</evidence>
<dbReference type="FunFam" id="3.30.70.270:FF:000001">
    <property type="entry name" value="Diguanylate cyclase domain protein"/>
    <property type="match status" value="1"/>
</dbReference>
<keyword evidence="4" id="KW-0472">Membrane</keyword>
<dbReference type="InterPro" id="IPR000160">
    <property type="entry name" value="GGDEF_dom"/>
</dbReference>
<dbReference type="NCBIfam" id="TIGR00254">
    <property type="entry name" value="GGDEF"/>
    <property type="match status" value="1"/>
</dbReference>
<feature type="domain" description="GGDEF" evidence="5">
    <location>
        <begin position="112"/>
        <end position="245"/>
    </location>
</feature>
<dbReference type="GO" id="GO:0052621">
    <property type="term" value="F:diguanylate cyclase activity"/>
    <property type="evidence" value="ECO:0007669"/>
    <property type="project" value="UniProtKB-EC"/>
</dbReference>
<evidence type="ECO:0000313" key="6">
    <source>
        <dbReference type="EMBL" id="KCZ88226.1"/>
    </source>
</evidence>
<dbReference type="Proteomes" id="UP000025061">
    <property type="component" value="Unassembled WGS sequence"/>
</dbReference>
<comment type="catalytic activity">
    <reaction evidence="2">
        <text>2 GTP = 3',3'-c-di-GMP + 2 diphosphate</text>
        <dbReference type="Rhea" id="RHEA:24898"/>
        <dbReference type="ChEBI" id="CHEBI:33019"/>
        <dbReference type="ChEBI" id="CHEBI:37565"/>
        <dbReference type="ChEBI" id="CHEBI:58805"/>
        <dbReference type="EC" id="2.7.7.65"/>
    </reaction>
</comment>
<feature type="region of interest" description="Disordered" evidence="3">
    <location>
        <begin position="268"/>
        <end position="291"/>
    </location>
</feature>
<dbReference type="SMART" id="SM00267">
    <property type="entry name" value="GGDEF"/>
    <property type="match status" value="1"/>
</dbReference>
<feature type="transmembrane region" description="Helical" evidence="4">
    <location>
        <begin position="46"/>
        <end position="67"/>
    </location>
</feature>
<accession>A0A059FCF4</accession>
<dbReference type="InterPro" id="IPR043128">
    <property type="entry name" value="Rev_trsase/Diguanyl_cyclase"/>
</dbReference>
<proteinExistence type="predicted"/>
<gene>
    <name evidence="6" type="ORF">HHI_15029</name>
</gene>
<dbReference type="InterPro" id="IPR050469">
    <property type="entry name" value="Diguanylate_Cyclase"/>
</dbReference>
<dbReference type="PROSITE" id="PS50887">
    <property type="entry name" value="GGDEF"/>
    <property type="match status" value="1"/>
</dbReference>
<dbReference type="EC" id="2.7.7.65" evidence="1"/>
<evidence type="ECO:0000259" key="5">
    <source>
        <dbReference type="PROSITE" id="PS50887"/>
    </source>
</evidence>
<feature type="transmembrane region" description="Helical" evidence="4">
    <location>
        <begin position="12"/>
        <end position="34"/>
    </location>
</feature>
<dbReference type="PROSITE" id="PS51257">
    <property type="entry name" value="PROKAR_LIPOPROTEIN"/>
    <property type="match status" value="1"/>
</dbReference>
<dbReference type="PATRIC" id="fig|1280951.3.peg.3032"/>
<evidence type="ECO:0000256" key="4">
    <source>
        <dbReference type="SAM" id="Phobius"/>
    </source>
</evidence>
<keyword evidence="4" id="KW-0812">Transmembrane</keyword>
<evidence type="ECO:0000256" key="3">
    <source>
        <dbReference type="SAM" id="MobiDB-lite"/>
    </source>
</evidence>
<dbReference type="EMBL" id="ARYI01000016">
    <property type="protein sequence ID" value="KCZ88226.1"/>
    <property type="molecule type" value="Genomic_DNA"/>
</dbReference>
<dbReference type="Gene3D" id="3.30.70.270">
    <property type="match status" value="1"/>
</dbReference>